<organism evidence="3">
    <name type="scientific">Alexandrium monilatum</name>
    <dbReference type="NCBI Taxonomy" id="311494"/>
    <lineage>
        <taxon>Eukaryota</taxon>
        <taxon>Sar</taxon>
        <taxon>Alveolata</taxon>
        <taxon>Dinophyceae</taxon>
        <taxon>Gonyaulacales</taxon>
        <taxon>Pyrocystaceae</taxon>
        <taxon>Alexandrium</taxon>
    </lineage>
</organism>
<keyword evidence="1" id="KW-0472">Membrane</keyword>
<feature type="transmembrane region" description="Helical" evidence="1">
    <location>
        <begin position="273"/>
        <end position="295"/>
    </location>
</feature>
<protein>
    <recommendedName>
        <fullName evidence="4">HTTM domain-containing protein</fullName>
    </recommendedName>
</protein>
<reference evidence="3" key="1">
    <citation type="submission" date="2021-01" db="EMBL/GenBank/DDBJ databases">
        <authorList>
            <person name="Corre E."/>
            <person name="Pelletier E."/>
            <person name="Niang G."/>
            <person name="Scheremetjew M."/>
            <person name="Finn R."/>
            <person name="Kale V."/>
            <person name="Holt S."/>
            <person name="Cochrane G."/>
            <person name="Meng A."/>
            <person name="Brown T."/>
            <person name="Cohen L."/>
        </authorList>
    </citation>
    <scope>NUCLEOTIDE SEQUENCE</scope>
    <source>
        <strain evidence="3">CCMP3105</strain>
    </source>
</reference>
<feature type="chain" id="PRO_5030845172" description="HTTM domain-containing protein" evidence="2">
    <location>
        <begin position="19"/>
        <end position="528"/>
    </location>
</feature>
<feature type="transmembrane region" description="Helical" evidence="1">
    <location>
        <begin position="347"/>
        <end position="365"/>
    </location>
</feature>
<feature type="transmembrane region" description="Helical" evidence="1">
    <location>
        <begin position="212"/>
        <end position="234"/>
    </location>
</feature>
<dbReference type="EMBL" id="HBNR01053480">
    <property type="protein sequence ID" value="CAE4618883.1"/>
    <property type="molecule type" value="Transcribed_RNA"/>
</dbReference>
<keyword evidence="2" id="KW-0732">Signal</keyword>
<gene>
    <name evidence="3" type="ORF">AMON00008_LOCUS37538</name>
</gene>
<evidence type="ECO:0008006" key="4">
    <source>
        <dbReference type="Google" id="ProtNLM"/>
    </source>
</evidence>
<accession>A0A7S4RN19</accession>
<evidence type="ECO:0000256" key="1">
    <source>
        <dbReference type="SAM" id="Phobius"/>
    </source>
</evidence>
<keyword evidence="1" id="KW-0812">Transmembrane</keyword>
<feature type="transmembrane region" description="Helical" evidence="1">
    <location>
        <begin position="90"/>
        <end position="108"/>
    </location>
</feature>
<proteinExistence type="predicted"/>
<evidence type="ECO:0000256" key="2">
    <source>
        <dbReference type="SAM" id="SignalP"/>
    </source>
</evidence>
<sequence length="528" mass="57686">MMSRALLCLGLAVPSAHAADAVVSATLWKQAAQGQFLGDWNDRQNATSQTWYAGLDKLGKLQADSALALLRQEQKPVVDLFGLEVPAASLFYGLQAASLVFLWLYVWFSGGGDFYRHAFQCSVAVRPTWLPPRCLLFLHRPEIYLPICYSVPPLQALAAVLPGLRALRLLVALVTSAYQLAESSVTMSHRDYLMVYNCWGLALLPDHYAMGFALGLCVHFIASSGLAKLFIGGIDWARPDTMRSIMRTYGQLSFSQGGPWSPKMNRLLQDHDVFAGADTLGTLVFECVAVPLAFAVPAGSRIILGVSVLFMHVGIFAVQSAVIGIFFIPNIASYTLGFGADLAWGSPGWFCAALVCCLSMGTVALRMRLLPENWPITPLALFGWSGRQWNTMFGLFVTGRTRLVLGPDTARGPLGCFVVERTVRGGTSSELPRVYSAWDVCLGETTVQNEILEALDFDAMERPDWDATGFVRSVEAWLVSARRMIVVRSGEPLLRAYFVEVAGDGTVVKVLASGTRPERCPLLSDARL</sequence>
<feature type="transmembrane region" description="Helical" evidence="1">
    <location>
        <begin position="302"/>
        <end position="327"/>
    </location>
</feature>
<dbReference type="AlphaFoldDB" id="A0A7S4RN19"/>
<keyword evidence="1" id="KW-1133">Transmembrane helix</keyword>
<name>A0A7S4RN19_9DINO</name>
<evidence type="ECO:0000313" key="3">
    <source>
        <dbReference type="EMBL" id="CAE4618883.1"/>
    </source>
</evidence>
<feature type="signal peptide" evidence="2">
    <location>
        <begin position="1"/>
        <end position="18"/>
    </location>
</feature>